<keyword evidence="9" id="KW-0732">Signal</keyword>
<evidence type="ECO:0000256" key="1">
    <source>
        <dbReference type="ARBA" id="ARBA00004229"/>
    </source>
</evidence>
<evidence type="ECO:0000313" key="11">
    <source>
        <dbReference type="Proteomes" id="UP001165122"/>
    </source>
</evidence>
<dbReference type="GO" id="GO:0046481">
    <property type="term" value="F:digalactosyldiacylglycerol synthase activity"/>
    <property type="evidence" value="ECO:0007669"/>
    <property type="project" value="InterPro"/>
</dbReference>
<name>A0A9W7FTA5_9STRA</name>
<dbReference type="SUPFAM" id="SSF53756">
    <property type="entry name" value="UDP-Glycosyltransferase/glycogen phosphorylase"/>
    <property type="match status" value="1"/>
</dbReference>
<dbReference type="OrthoDB" id="44480at2759"/>
<feature type="compositionally biased region" description="Polar residues" evidence="8">
    <location>
        <begin position="78"/>
        <end position="87"/>
    </location>
</feature>
<dbReference type="AlphaFoldDB" id="A0A9W7FTA5"/>
<feature type="signal peptide" evidence="9">
    <location>
        <begin position="1"/>
        <end position="18"/>
    </location>
</feature>
<reference evidence="11" key="1">
    <citation type="journal article" date="2023" name="Commun. Biol.">
        <title>Genome analysis of Parmales, the sister group of diatoms, reveals the evolutionary specialization of diatoms from phago-mixotrophs to photoautotrophs.</title>
        <authorList>
            <person name="Ban H."/>
            <person name="Sato S."/>
            <person name="Yoshikawa S."/>
            <person name="Yamada K."/>
            <person name="Nakamura Y."/>
            <person name="Ichinomiya M."/>
            <person name="Sato N."/>
            <person name="Blanc-Mathieu R."/>
            <person name="Endo H."/>
            <person name="Kuwata A."/>
            <person name="Ogata H."/>
        </authorList>
    </citation>
    <scope>NUCLEOTIDE SEQUENCE [LARGE SCALE GENOMIC DNA]</scope>
    <source>
        <strain evidence="11">NIES 3700</strain>
    </source>
</reference>
<dbReference type="Pfam" id="PF13692">
    <property type="entry name" value="Glyco_trans_1_4"/>
    <property type="match status" value="1"/>
</dbReference>
<accession>A0A9W7FTA5</accession>
<dbReference type="PANTHER" id="PTHR46132:SF1">
    <property type="entry name" value="DIGALACTOSYLDIACYLGLYCEROL SYNTHASE 2, CHLOROPLASTIC"/>
    <property type="match status" value="1"/>
</dbReference>
<evidence type="ECO:0000313" key="10">
    <source>
        <dbReference type="EMBL" id="GMI18697.1"/>
    </source>
</evidence>
<comment type="similarity">
    <text evidence="3">Belongs to the glycosyltransferase group 1 family. Glycosyltransferase 4 subfamily.</text>
</comment>
<dbReference type="GO" id="GO:0016020">
    <property type="term" value="C:membrane"/>
    <property type="evidence" value="ECO:0007669"/>
    <property type="project" value="UniProtKB-SubCell"/>
</dbReference>
<keyword evidence="5" id="KW-0934">Plastid</keyword>
<protein>
    <recommendedName>
        <fullName evidence="12">Digalactosyldiacylglycerol synthase</fullName>
    </recommendedName>
</protein>
<gene>
    <name evidence="10" type="ORF">TrLO_g2176</name>
</gene>
<evidence type="ECO:0008006" key="12">
    <source>
        <dbReference type="Google" id="ProtNLM"/>
    </source>
</evidence>
<dbReference type="Gene3D" id="3.40.50.2000">
    <property type="entry name" value="Glycogen Phosphorylase B"/>
    <property type="match status" value="1"/>
</dbReference>
<keyword evidence="11" id="KW-1185">Reference proteome</keyword>
<keyword evidence="4" id="KW-0150">Chloroplast</keyword>
<dbReference type="Proteomes" id="UP001165122">
    <property type="component" value="Unassembled WGS sequence"/>
</dbReference>
<evidence type="ECO:0000256" key="3">
    <source>
        <dbReference type="ARBA" id="ARBA00009481"/>
    </source>
</evidence>
<feature type="chain" id="PRO_5040934379" description="Digalactosyldiacylglycerol synthase" evidence="9">
    <location>
        <begin position="19"/>
        <end position="864"/>
    </location>
</feature>
<evidence type="ECO:0000256" key="5">
    <source>
        <dbReference type="ARBA" id="ARBA00022640"/>
    </source>
</evidence>
<evidence type="ECO:0000256" key="7">
    <source>
        <dbReference type="ARBA" id="ARBA00023136"/>
    </source>
</evidence>
<evidence type="ECO:0000256" key="2">
    <source>
        <dbReference type="ARBA" id="ARBA00004370"/>
    </source>
</evidence>
<dbReference type="EMBL" id="BRXW01000343">
    <property type="protein sequence ID" value="GMI18697.1"/>
    <property type="molecule type" value="Genomic_DNA"/>
</dbReference>
<keyword evidence="7" id="KW-0472">Membrane</keyword>
<keyword evidence="6" id="KW-0808">Transferase</keyword>
<evidence type="ECO:0000256" key="9">
    <source>
        <dbReference type="SAM" id="SignalP"/>
    </source>
</evidence>
<evidence type="ECO:0000256" key="4">
    <source>
        <dbReference type="ARBA" id="ARBA00022528"/>
    </source>
</evidence>
<evidence type="ECO:0000256" key="8">
    <source>
        <dbReference type="SAM" id="MobiDB-lite"/>
    </source>
</evidence>
<comment type="subcellular location">
    <subcellularLocation>
        <location evidence="2">Membrane</location>
    </subcellularLocation>
    <subcellularLocation>
        <location evidence="1">Plastid</location>
        <location evidence="1">Chloroplast</location>
    </subcellularLocation>
</comment>
<dbReference type="CDD" id="cd01635">
    <property type="entry name" value="Glycosyltransferase_GTB-type"/>
    <property type="match status" value="1"/>
</dbReference>
<dbReference type="GO" id="GO:0009507">
    <property type="term" value="C:chloroplast"/>
    <property type="evidence" value="ECO:0007669"/>
    <property type="project" value="UniProtKB-SubCell"/>
</dbReference>
<feature type="compositionally biased region" description="Low complexity" evidence="8">
    <location>
        <begin position="215"/>
        <end position="238"/>
    </location>
</feature>
<proteinExistence type="inferred from homology"/>
<dbReference type="PANTHER" id="PTHR46132">
    <property type="entry name" value="DIGALACTOSYLDIACYLGLYCEROL SYNTHASE 2, CHLOROPLASTIC"/>
    <property type="match status" value="1"/>
</dbReference>
<comment type="caution">
    <text evidence="10">The sequence shown here is derived from an EMBL/GenBank/DDBJ whole genome shotgun (WGS) entry which is preliminary data.</text>
</comment>
<sequence length="864" mass="95906">MLRLLLLLSVLLSASSSSRQVVQRSGGRGLNSKQNHHRLDLHRKTFKEWTVERSAAALRSSNNDDDINPNNIKPPTQPNQTFQASSSPPSPWDRTLNAIARLNPNSLNAFAAEGTLPIKIPRMLSSVDWEVRVEDWRRVIEEYYDHNSELATKSATRIVGRVAETNRLKRSEVYNFFNCGYVREGGSGSGGGNNVGAASSSMFSTAIANRKDTASTSSSSTSSTSTSTSTSSPPLPRTLLLSPDHHVTIVTSASLPWMTGTAVNPLLRASYLLSRKGFKGVTIMLPWLERPEDQGTVYGSDKAFKSKEEQEMFVRKWLRVDAGLVEASEALEICWYDAWQQKAENSIYSMGDITALIPNDKADICILEEPEHLNWYRAPGESWTSKFNHVVGVVHTNYFAYALDQPASIVRAPAMRFLCSWMVRAHCHKVIKLSGALLDFAEEKEITENVHGVRKTFLDVGRQVQTPAVAAKIPADSVYFIGKMLFSKGIGTLTELLSYASSTANLDVTIDMYGSGPDLEACKSLASKADVKINFKGPVDHSELGFTHKVFVNPSTSEVLCTTIAEALAMGKFVVCASHPSNDFFTRFPNCLPYSNEEEFVGNLYYALTHDPEPMSEEHLRELSWEAATERFVKACEVTQEERDKWIDEEEIRVKMPSLVRDETVRKELSEVLEKNRSRYRNFKNRIRDELDSPLNPLPRSVKEKLKRELDRKLDINFERILAEPELKIQLSPAELDKSLLELYNQVSVSPGGDILRVIGGGTDVGLQNQYIQRKSRISRGDQRFGQRAARGVQRVLEDNLAKQNKAFAENLSNLNVGDNEVGGRGSSLNAMGGRGAGGRRGQRRGKLPLGGFVGGGGAKLLIG</sequence>
<evidence type="ECO:0000256" key="6">
    <source>
        <dbReference type="ARBA" id="ARBA00022679"/>
    </source>
</evidence>
<feature type="region of interest" description="Disordered" evidence="8">
    <location>
        <begin position="59"/>
        <end position="91"/>
    </location>
</feature>
<dbReference type="InterPro" id="IPR044525">
    <property type="entry name" value="DGDG1/2"/>
</dbReference>
<feature type="region of interest" description="Disordered" evidence="8">
    <location>
        <begin position="209"/>
        <end position="238"/>
    </location>
</feature>
<organism evidence="10 11">
    <name type="scientific">Triparma laevis f. longispina</name>
    <dbReference type="NCBI Taxonomy" id="1714387"/>
    <lineage>
        <taxon>Eukaryota</taxon>
        <taxon>Sar</taxon>
        <taxon>Stramenopiles</taxon>
        <taxon>Ochrophyta</taxon>
        <taxon>Bolidophyceae</taxon>
        <taxon>Parmales</taxon>
        <taxon>Triparmaceae</taxon>
        <taxon>Triparma</taxon>
    </lineage>
</organism>
<feature type="region of interest" description="Disordered" evidence="8">
    <location>
        <begin position="823"/>
        <end position="849"/>
    </location>
</feature>